<accession>A0A418M4E1</accession>
<protein>
    <submittedName>
        <fullName evidence="3">Uncharacterized protein</fullName>
    </submittedName>
</protein>
<feature type="region of interest" description="Disordered" evidence="1">
    <location>
        <begin position="44"/>
        <end position="64"/>
    </location>
</feature>
<dbReference type="EMBL" id="QXED01000006">
    <property type="protein sequence ID" value="RIV20600.1"/>
    <property type="molecule type" value="Genomic_DNA"/>
</dbReference>
<name>A0A418M4E1_9BACT</name>
<evidence type="ECO:0000256" key="2">
    <source>
        <dbReference type="SAM" id="Phobius"/>
    </source>
</evidence>
<dbReference type="OrthoDB" id="965058at2"/>
<dbReference type="RefSeq" id="WP_119669767.1">
    <property type="nucleotide sequence ID" value="NZ_QXED01000006.1"/>
</dbReference>
<feature type="transmembrane region" description="Helical" evidence="2">
    <location>
        <begin position="9"/>
        <end position="27"/>
    </location>
</feature>
<dbReference type="Proteomes" id="UP000283523">
    <property type="component" value="Unassembled WGS sequence"/>
</dbReference>
<keyword evidence="2" id="KW-0472">Membrane</keyword>
<evidence type="ECO:0000313" key="4">
    <source>
        <dbReference type="Proteomes" id="UP000283523"/>
    </source>
</evidence>
<keyword evidence="2" id="KW-1133">Transmembrane helix</keyword>
<evidence type="ECO:0000313" key="3">
    <source>
        <dbReference type="EMBL" id="RIV20600.1"/>
    </source>
</evidence>
<sequence length="64" mass="7257">MLNEIRKIRYYAVAVLVALGMFAWAGFTGTRLLGDDDERVETKQGYYGRSGSSGGYRRTGFYHK</sequence>
<dbReference type="AlphaFoldDB" id="A0A418M4E1"/>
<gene>
    <name evidence="3" type="ORF">DYU11_21390</name>
</gene>
<evidence type="ECO:0000256" key="1">
    <source>
        <dbReference type="SAM" id="MobiDB-lite"/>
    </source>
</evidence>
<proteinExistence type="predicted"/>
<reference evidence="3 4" key="1">
    <citation type="submission" date="2018-08" db="EMBL/GenBank/DDBJ databases">
        <title>Fibrisoma montanum sp. nov., isolated from Danxia mountain soil.</title>
        <authorList>
            <person name="Huang Y."/>
        </authorList>
    </citation>
    <scope>NUCLEOTIDE SEQUENCE [LARGE SCALE GENOMIC DNA]</scope>
    <source>
        <strain evidence="3 4">HYT19</strain>
    </source>
</reference>
<keyword evidence="4" id="KW-1185">Reference proteome</keyword>
<feature type="compositionally biased region" description="Low complexity" evidence="1">
    <location>
        <begin position="45"/>
        <end position="58"/>
    </location>
</feature>
<comment type="caution">
    <text evidence="3">The sequence shown here is derived from an EMBL/GenBank/DDBJ whole genome shotgun (WGS) entry which is preliminary data.</text>
</comment>
<organism evidence="3 4">
    <name type="scientific">Fibrisoma montanum</name>
    <dbReference type="NCBI Taxonomy" id="2305895"/>
    <lineage>
        <taxon>Bacteria</taxon>
        <taxon>Pseudomonadati</taxon>
        <taxon>Bacteroidota</taxon>
        <taxon>Cytophagia</taxon>
        <taxon>Cytophagales</taxon>
        <taxon>Spirosomataceae</taxon>
        <taxon>Fibrisoma</taxon>
    </lineage>
</organism>
<keyword evidence="2" id="KW-0812">Transmembrane</keyword>